<keyword evidence="1" id="KW-0472">Membrane</keyword>
<evidence type="ECO:0000313" key="2">
    <source>
        <dbReference type="EMBL" id="WFC96767.1"/>
    </source>
</evidence>
<gene>
    <name evidence="2" type="ORF">MBRA1_003430</name>
</gene>
<keyword evidence="3" id="KW-1185">Reference proteome</keyword>
<keyword evidence="1" id="KW-1133">Transmembrane helix</keyword>
<dbReference type="AlphaFoldDB" id="A0AAF0IPW5"/>
<name>A0AAF0IPW5_9BASI</name>
<dbReference type="Proteomes" id="UP001216638">
    <property type="component" value="Chromosome 4"/>
</dbReference>
<proteinExistence type="predicted"/>
<keyword evidence="1" id="KW-0812">Transmembrane</keyword>
<sequence>MASSDPAFTRLGAPAAPAAPAVPAAAPAYTCTPVSACMPCPANDLAYPYCRPYNNRQAVQCVANASAPTLHGWSACGKFIGAEVRAYSQFVFANVVVVVAALALYVWRQVYQTRRFHGMLYARVHGRSAHARRAH</sequence>
<feature type="transmembrane region" description="Helical" evidence="1">
    <location>
        <begin position="87"/>
        <end position="107"/>
    </location>
</feature>
<organism evidence="2 3">
    <name type="scientific">Malassezia brasiliensis</name>
    <dbReference type="NCBI Taxonomy" id="1821822"/>
    <lineage>
        <taxon>Eukaryota</taxon>
        <taxon>Fungi</taxon>
        <taxon>Dikarya</taxon>
        <taxon>Basidiomycota</taxon>
        <taxon>Ustilaginomycotina</taxon>
        <taxon>Malasseziomycetes</taxon>
        <taxon>Malasseziales</taxon>
        <taxon>Malasseziaceae</taxon>
        <taxon>Malassezia</taxon>
    </lineage>
</organism>
<accession>A0AAF0IPW5</accession>
<protein>
    <submittedName>
        <fullName evidence="2">Uncharacterized protein</fullName>
    </submittedName>
</protein>
<reference evidence="2" key="1">
    <citation type="submission" date="2023-03" db="EMBL/GenBank/DDBJ databases">
        <title>Mating type loci evolution in Malassezia.</title>
        <authorList>
            <person name="Coelho M.A."/>
        </authorList>
    </citation>
    <scope>NUCLEOTIDE SEQUENCE</scope>
    <source>
        <strain evidence="2">CBS 14135</strain>
    </source>
</reference>
<dbReference type="EMBL" id="CP119954">
    <property type="protein sequence ID" value="WFC96767.1"/>
    <property type="molecule type" value="Genomic_DNA"/>
</dbReference>
<evidence type="ECO:0000256" key="1">
    <source>
        <dbReference type="SAM" id="Phobius"/>
    </source>
</evidence>
<evidence type="ECO:0000313" key="3">
    <source>
        <dbReference type="Proteomes" id="UP001216638"/>
    </source>
</evidence>